<comment type="caution">
    <text evidence="2">The sequence shown here is derived from an EMBL/GenBank/DDBJ whole genome shotgun (WGS) entry which is preliminary data.</text>
</comment>
<reference evidence="2 3" key="1">
    <citation type="submission" date="2017-03" db="EMBL/GenBank/DDBJ databases">
        <title>Lifting the veil on microbial sulfur biogeochemistry in mining wastewaters.</title>
        <authorList>
            <person name="Kantor R.S."/>
            <person name="Colenbrander Nelson T."/>
            <person name="Marshall S."/>
            <person name="Bennett D."/>
            <person name="Apte S."/>
            <person name="Camacho D."/>
            <person name="Thomas B.C."/>
            <person name="Warren L.A."/>
            <person name="Banfield J.F."/>
        </authorList>
    </citation>
    <scope>NUCLEOTIDE SEQUENCE [LARGE SCALE GENOMIC DNA]</scope>
    <source>
        <strain evidence="2">32-68-21</strain>
    </source>
</reference>
<evidence type="ECO:0000313" key="2">
    <source>
        <dbReference type="EMBL" id="OYX56206.1"/>
    </source>
</evidence>
<evidence type="ECO:0000313" key="3">
    <source>
        <dbReference type="Proteomes" id="UP000216147"/>
    </source>
</evidence>
<dbReference type="AlphaFoldDB" id="A0A258HH05"/>
<sequence length="63" mass="6879">MIALRYLATILSGPLLLIGVIWVLQGLNILPGSFMTGQIIWAIYGAPMALAGGALAWWVNRRR</sequence>
<accession>A0A258HH05</accession>
<proteinExistence type="predicted"/>
<keyword evidence="1" id="KW-0472">Membrane</keyword>
<keyword evidence="1" id="KW-0812">Transmembrane</keyword>
<feature type="transmembrane region" description="Helical" evidence="1">
    <location>
        <begin position="39"/>
        <end position="59"/>
    </location>
</feature>
<gene>
    <name evidence="2" type="ORF">B7Y86_10865</name>
</gene>
<dbReference type="Proteomes" id="UP000216147">
    <property type="component" value="Unassembled WGS sequence"/>
</dbReference>
<feature type="transmembrane region" description="Helical" evidence="1">
    <location>
        <begin position="7"/>
        <end position="27"/>
    </location>
</feature>
<name>A0A258HH05_9CAUL</name>
<protein>
    <submittedName>
        <fullName evidence="2">Uncharacterized protein</fullName>
    </submittedName>
</protein>
<dbReference type="EMBL" id="NCEQ01000009">
    <property type="protein sequence ID" value="OYX56206.1"/>
    <property type="molecule type" value="Genomic_DNA"/>
</dbReference>
<evidence type="ECO:0000256" key="1">
    <source>
        <dbReference type="SAM" id="Phobius"/>
    </source>
</evidence>
<organism evidence="2 3">
    <name type="scientific">Brevundimonas subvibrioides</name>
    <dbReference type="NCBI Taxonomy" id="74313"/>
    <lineage>
        <taxon>Bacteria</taxon>
        <taxon>Pseudomonadati</taxon>
        <taxon>Pseudomonadota</taxon>
        <taxon>Alphaproteobacteria</taxon>
        <taxon>Caulobacterales</taxon>
        <taxon>Caulobacteraceae</taxon>
        <taxon>Brevundimonas</taxon>
    </lineage>
</organism>
<keyword evidence="1" id="KW-1133">Transmembrane helix</keyword>